<organism evidence="1 2">
    <name type="scientific">Pelomonas candidula</name>
    <dbReference type="NCBI Taxonomy" id="3299025"/>
    <lineage>
        <taxon>Bacteria</taxon>
        <taxon>Pseudomonadati</taxon>
        <taxon>Pseudomonadota</taxon>
        <taxon>Betaproteobacteria</taxon>
        <taxon>Burkholderiales</taxon>
        <taxon>Sphaerotilaceae</taxon>
        <taxon>Roseateles</taxon>
    </lineage>
</organism>
<accession>A0ABW7HJA0</accession>
<evidence type="ECO:0000313" key="1">
    <source>
        <dbReference type="EMBL" id="MFG6489753.1"/>
    </source>
</evidence>
<sequence>MGFGPLLHLPEQAPVVTAAAFQPWPLCWGFLLEAVASNMDNCSDEPAGTSAGLRVDVELGGQVATYWVGRAGVSYAGGGPAAAAAFYLNAGRLLSDLRDIDALDSPIEGSLIDRVSRFGRMVAAEPGLEAAIGFANRDGNNGLVKLTCVASDASE</sequence>
<dbReference type="Proteomes" id="UP001606134">
    <property type="component" value="Unassembled WGS sequence"/>
</dbReference>
<dbReference type="RefSeq" id="WP_394416145.1">
    <property type="nucleotide sequence ID" value="NZ_JBIGIC010000014.1"/>
</dbReference>
<evidence type="ECO:0000313" key="2">
    <source>
        <dbReference type="Proteomes" id="UP001606134"/>
    </source>
</evidence>
<name>A0ABW7HJA0_9BURK</name>
<comment type="caution">
    <text evidence="1">The sequence shown here is derived from an EMBL/GenBank/DDBJ whole genome shotgun (WGS) entry which is preliminary data.</text>
</comment>
<keyword evidence="2" id="KW-1185">Reference proteome</keyword>
<protein>
    <submittedName>
        <fullName evidence="1">Uncharacterized protein</fullName>
    </submittedName>
</protein>
<reference evidence="1 2" key="1">
    <citation type="submission" date="2024-08" db="EMBL/GenBank/DDBJ databases">
        <authorList>
            <person name="Lu H."/>
        </authorList>
    </citation>
    <scope>NUCLEOTIDE SEQUENCE [LARGE SCALE GENOMIC DNA]</scope>
    <source>
        <strain evidence="1 2">BYS78W</strain>
    </source>
</reference>
<gene>
    <name evidence="1" type="ORF">ACG04R_23960</name>
</gene>
<dbReference type="EMBL" id="JBIGIC010000014">
    <property type="protein sequence ID" value="MFG6489753.1"/>
    <property type="molecule type" value="Genomic_DNA"/>
</dbReference>
<proteinExistence type="predicted"/>